<proteinExistence type="predicted"/>
<dbReference type="Proteomes" id="UP001313282">
    <property type="component" value="Unassembled WGS sequence"/>
</dbReference>
<feature type="compositionally biased region" description="Acidic residues" evidence="1">
    <location>
        <begin position="24"/>
        <end position="39"/>
    </location>
</feature>
<keyword evidence="3" id="KW-1185">Reference proteome</keyword>
<gene>
    <name evidence="2" type="ORF">TWF718_009755</name>
</gene>
<comment type="caution">
    <text evidence="2">The sequence shown here is derived from an EMBL/GenBank/DDBJ whole genome shotgun (WGS) entry which is preliminary data.</text>
</comment>
<dbReference type="EMBL" id="JAVHNR010000007">
    <property type="protein sequence ID" value="KAK6336967.1"/>
    <property type="molecule type" value="Genomic_DNA"/>
</dbReference>
<evidence type="ECO:0000256" key="1">
    <source>
        <dbReference type="SAM" id="MobiDB-lite"/>
    </source>
</evidence>
<evidence type="ECO:0000313" key="3">
    <source>
        <dbReference type="Proteomes" id="UP001313282"/>
    </source>
</evidence>
<organism evidence="2 3">
    <name type="scientific">Orbilia javanica</name>
    <dbReference type="NCBI Taxonomy" id="47235"/>
    <lineage>
        <taxon>Eukaryota</taxon>
        <taxon>Fungi</taxon>
        <taxon>Dikarya</taxon>
        <taxon>Ascomycota</taxon>
        <taxon>Pezizomycotina</taxon>
        <taxon>Orbiliomycetes</taxon>
        <taxon>Orbiliales</taxon>
        <taxon>Orbiliaceae</taxon>
        <taxon>Orbilia</taxon>
    </lineage>
</organism>
<sequence length="52" mass="5977">MARRDSTGFYLTRIVQRGRLVGLLDDDGDDGGDDDEDDEKVGWNWNFQPRTC</sequence>
<name>A0AAN8NR00_9PEZI</name>
<evidence type="ECO:0000313" key="2">
    <source>
        <dbReference type="EMBL" id="KAK6336967.1"/>
    </source>
</evidence>
<reference evidence="2 3" key="1">
    <citation type="submission" date="2019-10" db="EMBL/GenBank/DDBJ databases">
        <authorList>
            <person name="Palmer J.M."/>
        </authorList>
    </citation>
    <scope>NUCLEOTIDE SEQUENCE [LARGE SCALE GENOMIC DNA]</scope>
    <source>
        <strain evidence="2 3">TWF718</strain>
    </source>
</reference>
<feature type="region of interest" description="Disordered" evidence="1">
    <location>
        <begin position="24"/>
        <end position="52"/>
    </location>
</feature>
<accession>A0AAN8NR00</accession>
<protein>
    <submittedName>
        <fullName evidence="2">Uncharacterized protein</fullName>
    </submittedName>
</protein>
<dbReference type="AlphaFoldDB" id="A0AAN8NR00"/>